<feature type="transmembrane region" description="Helical" evidence="10">
    <location>
        <begin position="112"/>
        <end position="133"/>
    </location>
</feature>
<evidence type="ECO:0000256" key="4">
    <source>
        <dbReference type="ARBA" id="ARBA00022692"/>
    </source>
</evidence>
<evidence type="ECO:0000313" key="12">
    <source>
        <dbReference type="Proteomes" id="UP000466442"/>
    </source>
</evidence>
<evidence type="ECO:0000256" key="3">
    <source>
        <dbReference type="ARBA" id="ARBA00022606"/>
    </source>
</evidence>
<dbReference type="EMBL" id="WIXP02000004">
    <property type="protein sequence ID" value="KAF6211380.1"/>
    <property type="molecule type" value="Genomic_DNA"/>
</dbReference>
<evidence type="ECO:0000256" key="7">
    <source>
        <dbReference type="ARBA" id="ARBA00023136"/>
    </source>
</evidence>
<feature type="transmembrane region" description="Helical" evidence="10">
    <location>
        <begin position="20"/>
        <end position="41"/>
    </location>
</feature>
<reference evidence="11" key="1">
    <citation type="journal article" date="2021" name="Mol. Ecol. Resour.">
        <title>Apolygus lucorum genome provides insights into omnivorousness and mesophyll feeding.</title>
        <authorList>
            <person name="Liu Y."/>
            <person name="Liu H."/>
            <person name="Wang H."/>
            <person name="Huang T."/>
            <person name="Liu B."/>
            <person name="Yang B."/>
            <person name="Yin L."/>
            <person name="Li B."/>
            <person name="Zhang Y."/>
            <person name="Zhang S."/>
            <person name="Jiang F."/>
            <person name="Zhang X."/>
            <person name="Ren Y."/>
            <person name="Wang B."/>
            <person name="Wang S."/>
            <person name="Lu Y."/>
            <person name="Wu K."/>
            <person name="Fan W."/>
            <person name="Wang G."/>
        </authorList>
    </citation>
    <scope>NUCLEOTIDE SEQUENCE</scope>
    <source>
        <strain evidence="11">12Hb</strain>
    </source>
</reference>
<dbReference type="GO" id="GO:0005549">
    <property type="term" value="F:odorant binding"/>
    <property type="evidence" value="ECO:0007669"/>
    <property type="project" value="InterPro"/>
</dbReference>
<organism evidence="11 12">
    <name type="scientific">Apolygus lucorum</name>
    <name type="common">Small green plant bug</name>
    <name type="synonym">Lygocoris lucorum</name>
    <dbReference type="NCBI Taxonomy" id="248454"/>
    <lineage>
        <taxon>Eukaryota</taxon>
        <taxon>Metazoa</taxon>
        <taxon>Ecdysozoa</taxon>
        <taxon>Arthropoda</taxon>
        <taxon>Hexapoda</taxon>
        <taxon>Insecta</taxon>
        <taxon>Pterygota</taxon>
        <taxon>Neoptera</taxon>
        <taxon>Paraneoptera</taxon>
        <taxon>Hemiptera</taxon>
        <taxon>Heteroptera</taxon>
        <taxon>Panheteroptera</taxon>
        <taxon>Cimicomorpha</taxon>
        <taxon>Miridae</taxon>
        <taxon>Mirini</taxon>
        <taxon>Apolygus</taxon>
    </lineage>
</organism>
<protein>
    <recommendedName>
        <fullName evidence="13">Olfactory receptor</fullName>
    </recommendedName>
</protein>
<keyword evidence="7 10" id="KW-0472">Membrane</keyword>
<keyword evidence="12" id="KW-1185">Reference proteome</keyword>
<dbReference type="GO" id="GO:0007165">
    <property type="term" value="P:signal transduction"/>
    <property type="evidence" value="ECO:0007669"/>
    <property type="project" value="UniProtKB-KW"/>
</dbReference>
<dbReference type="GO" id="GO:0005886">
    <property type="term" value="C:plasma membrane"/>
    <property type="evidence" value="ECO:0007669"/>
    <property type="project" value="UniProtKB-SubCell"/>
</dbReference>
<dbReference type="AlphaFoldDB" id="A0A8S9XQS9"/>
<evidence type="ECO:0008006" key="13">
    <source>
        <dbReference type="Google" id="ProtNLM"/>
    </source>
</evidence>
<dbReference type="GO" id="GO:0004984">
    <property type="term" value="F:olfactory receptor activity"/>
    <property type="evidence" value="ECO:0007669"/>
    <property type="project" value="InterPro"/>
</dbReference>
<dbReference type="PANTHER" id="PTHR21137:SF35">
    <property type="entry name" value="ODORANT RECEPTOR 19A-RELATED"/>
    <property type="match status" value="1"/>
</dbReference>
<keyword evidence="3" id="KW-0716">Sensory transduction</keyword>
<evidence type="ECO:0000256" key="9">
    <source>
        <dbReference type="ARBA" id="ARBA00023224"/>
    </source>
</evidence>
<feature type="transmembrane region" description="Helical" evidence="10">
    <location>
        <begin position="195"/>
        <end position="216"/>
    </location>
</feature>
<evidence type="ECO:0000256" key="10">
    <source>
        <dbReference type="SAM" id="Phobius"/>
    </source>
</evidence>
<keyword evidence="5" id="KW-0552">Olfaction</keyword>
<dbReference type="Proteomes" id="UP000466442">
    <property type="component" value="Unassembled WGS sequence"/>
</dbReference>
<evidence type="ECO:0000256" key="2">
    <source>
        <dbReference type="ARBA" id="ARBA00022475"/>
    </source>
</evidence>
<evidence type="ECO:0000256" key="1">
    <source>
        <dbReference type="ARBA" id="ARBA00004651"/>
    </source>
</evidence>
<dbReference type="Pfam" id="PF02949">
    <property type="entry name" value="7tm_6"/>
    <property type="match status" value="1"/>
</dbReference>
<name>A0A8S9XQS9_APOLU</name>
<evidence type="ECO:0000256" key="8">
    <source>
        <dbReference type="ARBA" id="ARBA00023170"/>
    </source>
</evidence>
<keyword evidence="6 10" id="KW-1133">Transmembrane helix</keyword>
<evidence type="ECO:0000256" key="5">
    <source>
        <dbReference type="ARBA" id="ARBA00022725"/>
    </source>
</evidence>
<gene>
    <name evidence="11" type="ORF">GE061_011892</name>
</gene>
<keyword evidence="4 10" id="KW-0812">Transmembrane</keyword>
<accession>A0A8S9XQS9</accession>
<comment type="subcellular location">
    <subcellularLocation>
        <location evidence="1">Cell membrane</location>
        <topology evidence="1">Multi-pass membrane protein</topology>
    </subcellularLocation>
</comment>
<dbReference type="OrthoDB" id="7548151at2759"/>
<comment type="caution">
    <text evidence="11">The sequence shown here is derived from an EMBL/GenBank/DDBJ whole genome shotgun (WGS) entry which is preliminary data.</text>
</comment>
<dbReference type="PANTHER" id="PTHR21137">
    <property type="entry name" value="ODORANT RECEPTOR"/>
    <property type="match status" value="1"/>
</dbReference>
<keyword evidence="9" id="KW-0807">Transducer</keyword>
<keyword evidence="8" id="KW-0675">Receptor</keyword>
<sequence>MWTPLDADHSWFDYCIVCSMQLFFFGSSCLFIALGVFYSMISQMSILDEMKLLIRSVDELDSRTSRLLTDICPEQSIDKCSEKYDKCYFQCLKDNIIHHSFIQRTFSEYQNLVSVTLAIPFFFSSITIALFFADITSGSLTVVELSIEVFHMCMYIIMMAVMCYIGQRFTFKNEELRDSLYNTEWYNRSKEVKRAISVCMHVTYIPMELLIGNIMILNHENFSIIVNSAYSTFNMFYALQN</sequence>
<evidence type="ECO:0000256" key="6">
    <source>
        <dbReference type="ARBA" id="ARBA00022989"/>
    </source>
</evidence>
<proteinExistence type="predicted"/>
<evidence type="ECO:0000313" key="11">
    <source>
        <dbReference type="EMBL" id="KAF6211380.1"/>
    </source>
</evidence>
<dbReference type="InterPro" id="IPR004117">
    <property type="entry name" value="7tm6_olfct_rcpt"/>
</dbReference>
<feature type="transmembrane region" description="Helical" evidence="10">
    <location>
        <begin position="145"/>
        <end position="165"/>
    </location>
</feature>
<keyword evidence="2" id="KW-1003">Cell membrane</keyword>